<keyword evidence="1" id="KW-0732">Signal</keyword>
<dbReference type="OrthoDB" id="7359308at2"/>
<evidence type="ECO:0000313" key="3">
    <source>
        <dbReference type="Proteomes" id="UP000277424"/>
    </source>
</evidence>
<feature type="chain" id="PRO_5019192525" description="Type VI secretion system protein" evidence="1">
    <location>
        <begin position="17"/>
        <end position="147"/>
    </location>
</feature>
<proteinExistence type="predicted"/>
<evidence type="ECO:0000256" key="1">
    <source>
        <dbReference type="SAM" id="SignalP"/>
    </source>
</evidence>
<accession>A0A420WAD1</accession>
<evidence type="ECO:0008006" key="4">
    <source>
        <dbReference type="Google" id="ProtNLM"/>
    </source>
</evidence>
<gene>
    <name evidence="2" type="ORF">BCL74_3615</name>
</gene>
<comment type="caution">
    <text evidence="2">The sequence shown here is derived from an EMBL/GenBank/DDBJ whole genome shotgun (WGS) entry which is preliminary data.</text>
</comment>
<dbReference type="PROSITE" id="PS51257">
    <property type="entry name" value="PROKAR_LIPOPROTEIN"/>
    <property type="match status" value="1"/>
</dbReference>
<dbReference type="RefSeq" id="WP_121222170.1">
    <property type="nucleotide sequence ID" value="NZ_RBIG01000005.1"/>
</dbReference>
<protein>
    <recommendedName>
        <fullName evidence="4">Type VI secretion system protein</fullName>
    </recommendedName>
</protein>
<organism evidence="2 3">
    <name type="scientific">Oceanibaculum indicum</name>
    <dbReference type="NCBI Taxonomy" id="526216"/>
    <lineage>
        <taxon>Bacteria</taxon>
        <taxon>Pseudomonadati</taxon>
        <taxon>Pseudomonadota</taxon>
        <taxon>Alphaproteobacteria</taxon>
        <taxon>Rhodospirillales</taxon>
        <taxon>Oceanibaculaceae</taxon>
        <taxon>Oceanibaculum</taxon>
    </lineage>
</organism>
<reference evidence="2 3" key="1">
    <citation type="submission" date="2018-10" db="EMBL/GenBank/DDBJ databases">
        <title>Comparative analysis of microorganisms from saline springs in Andes Mountain Range, Colombia.</title>
        <authorList>
            <person name="Rubin E."/>
        </authorList>
    </citation>
    <scope>NUCLEOTIDE SEQUENCE [LARGE SCALE GENOMIC DNA]</scope>
    <source>
        <strain evidence="2 3">USBA 36</strain>
    </source>
</reference>
<feature type="signal peptide" evidence="1">
    <location>
        <begin position="1"/>
        <end position="16"/>
    </location>
</feature>
<dbReference type="AlphaFoldDB" id="A0A420WAD1"/>
<name>A0A420WAD1_9PROT</name>
<sequence>MRILLFLLILLLAACASKPPPLKTSQLYLAIAPDANGNSAFRLDVILTSDPALAAEILALTPAAWFAQRQQMAALHASTLKVVGAELVPGQAYGPVALTAKFRITSGLVAVGYDGAAADFAVLGANPSELLTLNRTGFALSAAGAGK</sequence>
<dbReference type="EMBL" id="RBIG01000005">
    <property type="protein sequence ID" value="RKQ67954.1"/>
    <property type="molecule type" value="Genomic_DNA"/>
</dbReference>
<evidence type="ECO:0000313" key="2">
    <source>
        <dbReference type="EMBL" id="RKQ67954.1"/>
    </source>
</evidence>
<dbReference type="Proteomes" id="UP000277424">
    <property type="component" value="Unassembled WGS sequence"/>
</dbReference>